<gene>
    <name evidence="3" type="ORF">hbim_06938</name>
    <name evidence="2" type="ORF">MMAGJ_76050</name>
</gene>
<reference evidence="2 4" key="1">
    <citation type="journal article" date="2019" name="Emerg. Microbes Infect.">
        <title>Comprehensive subspecies identification of 175 nontuberculous mycobacteria species based on 7547 genomic profiles.</title>
        <authorList>
            <person name="Matsumoto Y."/>
            <person name="Kinjo T."/>
            <person name="Motooka D."/>
            <person name="Nabeya D."/>
            <person name="Jung N."/>
            <person name="Uechi K."/>
            <person name="Horii T."/>
            <person name="Iida T."/>
            <person name="Fujita J."/>
            <person name="Nakamura S."/>
        </authorList>
    </citation>
    <scope>NUCLEOTIDE SEQUENCE [LARGE SCALE GENOMIC DNA]</scope>
    <source>
        <strain evidence="2 4">JCM 12375</strain>
    </source>
</reference>
<evidence type="ECO:0000256" key="1">
    <source>
        <dbReference type="SAM" id="Phobius"/>
    </source>
</evidence>
<keyword evidence="1" id="KW-0812">Transmembrane</keyword>
<evidence type="ECO:0000313" key="3">
    <source>
        <dbReference type="EMBL" id="BDY32966.1"/>
    </source>
</evidence>
<organism evidence="3 5">
    <name type="scientific">Mycolicibacterium mageritense</name>
    <name type="common">Mycobacterium mageritense</name>
    <dbReference type="NCBI Taxonomy" id="53462"/>
    <lineage>
        <taxon>Bacteria</taxon>
        <taxon>Bacillati</taxon>
        <taxon>Actinomycetota</taxon>
        <taxon>Actinomycetes</taxon>
        <taxon>Mycobacteriales</taxon>
        <taxon>Mycobacteriaceae</taxon>
        <taxon>Mycolicibacterium</taxon>
    </lineage>
</organism>
<keyword evidence="4" id="KW-1185">Reference proteome</keyword>
<name>A0AAI8XS97_MYCME</name>
<dbReference type="EMBL" id="AP027452">
    <property type="protein sequence ID" value="BDY32966.1"/>
    <property type="molecule type" value="Genomic_DNA"/>
</dbReference>
<keyword evidence="1" id="KW-0472">Membrane</keyword>
<feature type="transmembrane region" description="Helical" evidence="1">
    <location>
        <begin position="35"/>
        <end position="53"/>
    </location>
</feature>
<protein>
    <submittedName>
        <fullName evidence="3">Uncharacterized protein</fullName>
    </submittedName>
</protein>
<dbReference type="AlphaFoldDB" id="A0AAI8XS97"/>
<evidence type="ECO:0000313" key="2">
    <source>
        <dbReference type="EMBL" id="BBX38323.1"/>
    </source>
</evidence>
<keyword evidence="1" id="KW-1133">Transmembrane helix</keyword>
<evidence type="ECO:0000313" key="4">
    <source>
        <dbReference type="Proteomes" id="UP000465622"/>
    </source>
</evidence>
<dbReference type="Proteomes" id="UP001241092">
    <property type="component" value="Chromosome"/>
</dbReference>
<dbReference type="Proteomes" id="UP000465622">
    <property type="component" value="Chromosome"/>
</dbReference>
<dbReference type="EMBL" id="AP022567">
    <property type="protein sequence ID" value="BBX38323.1"/>
    <property type="molecule type" value="Genomic_DNA"/>
</dbReference>
<reference evidence="2" key="2">
    <citation type="submission" date="2020-02" db="EMBL/GenBank/DDBJ databases">
        <authorList>
            <person name="Matsumoto Y."/>
            <person name="Kinjo T."/>
            <person name="Motooka D."/>
            <person name="Nabeya D."/>
            <person name="Jung N."/>
            <person name="Uechi K."/>
            <person name="Horii T."/>
            <person name="Iida T."/>
            <person name="Fujita J."/>
            <person name="Nakamura S."/>
        </authorList>
    </citation>
    <scope>NUCLEOTIDE SEQUENCE</scope>
    <source>
        <strain evidence="2">JCM 12375</strain>
    </source>
</reference>
<dbReference type="RefSeq" id="WP_036442720.1">
    <property type="nucleotide sequence ID" value="NZ_AP022567.1"/>
</dbReference>
<reference evidence="3" key="3">
    <citation type="submission" date="2023-03" db="EMBL/GenBank/DDBJ databases">
        <title>Draft genome sequence of a Mycolicibacterium mageritense strain H4_3_1 isolated from a hybrid biological-inorganic system reactor.</title>
        <authorList>
            <person name="Feng X."/>
            <person name="Kazama D."/>
            <person name="Sato K."/>
            <person name="Kobayashi H."/>
        </authorList>
    </citation>
    <scope>NUCLEOTIDE SEQUENCE</scope>
    <source>
        <strain evidence="3">H4_3_1</strain>
    </source>
</reference>
<accession>A0AAI8XS97</accession>
<evidence type="ECO:0000313" key="5">
    <source>
        <dbReference type="Proteomes" id="UP001241092"/>
    </source>
</evidence>
<proteinExistence type="predicted"/>
<sequence>MDETTFERELEERLSMLESPTDASMAVPDLPLTDILIAVAALAVATVALLWWAY</sequence>